<evidence type="ECO:0000313" key="4">
    <source>
        <dbReference type="Proteomes" id="UP000248798"/>
    </source>
</evidence>
<proteinExistence type="predicted"/>
<accession>A0A328FCI6</accession>
<dbReference type="InterPro" id="IPR009057">
    <property type="entry name" value="Homeodomain-like_sf"/>
</dbReference>
<dbReference type="EMBL" id="QLNI01000020">
    <property type="protein sequence ID" value="RAM01999.1"/>
    <property type="molecule type" value="Genomic_DNA"/>
</dbReference>
<evidence type="ECO:0000313" key="5">
    <source>
        <dbReference type="Proteomes" id="UP000293902"/>
    </source>
</evidence>
<gene>
    <name evidence="3" type="ORF">DO021_11205</name>
    <name evidence="2" type="ORF">EYB58_00310</name>
</gene>
<dbReference type="OrthoDB" id="9798623at2"/>
<dbReference type="SUPFAM" id="SSF46689">
    <property type="entry name" value="Homeodomain-like"/>
    <property type="match status" value="1"/>
</dbReference>
<dbReference type="InterPro" id="IPR017894">
    <property type="entry name" value="HTH_IS21_transposase_type"/>
</dbReference>
<reference evidence="2 5" key="2">
    <citation type="submission" date="2019-02" db="EMBL/GenBank/DDBJ databases">
        <title>Complete genome sequence of Desulfobacter hydrogenophilus AcRS1.</title>
        <authorList>
            <person name="Marietou A."/>
            <person name="Lund M.B."/>
            <person name="Marshall I.P.G."/>
            <person name="Schreiber L."/>
            <person name="Jorgensen B."/>
        </authorList>
    </citation>
    <scope>NUCLEOTIDE SEQUENCE [LARGE SCALE GENOMIC DNA]</scope>
    <source>
        <strain evidence="2 5">AcRS1</strain>
    </source>
</reference>
<name>A0A328FCI6_9BACT</name>
<keyword evidence="5" id="KW-1185">Reference proteome</keyword>
<reference evidence="3 4" key="1">
    <citation type="submission" date="2018-06" db="EMBL/GenBank/DDBJ databases">
        <title>Complete Genome Sequence of Desulfobacter hydrogenophilus (DSM3380).</title>
        <authorList>
            <person name="Marietou A."/>
            <person name="Schreiber L."/>
            <person name="Marshall I."/>
            <person name="Jorgensen B."/>
        </authorList>
    </citation>
    <scope>NUCLEOTIDE SEQUENCE [LARGE SCALE GENOMIC DNA]</scope>
    <source>
        <strain evidence="3 4">DSM 3380</strain>
    </source>
</reference>
<dbReference type="EMBL" id="CP036313">
    <property type="protein sequence ID" value="QBH11501.1"/>
    <property type="molecule type" value="Genomic_DNA"/>
</dbReference>
<dbReference type="Gene3D" id="1.10.10.60">
    <property type="entry name" value="Homeodomain-like"/>
    <property type="match status" value="1"/>
</dbReference>
<dbReference type="PROSITE" id="PS50531">
    <property type="entry name" value="HTH_IS21"/>
    <property type="match status" value="1"/>
</dbReference>
<dbReference type="AlphaFoldDB" id="A0A328FCI6"/>
<evidence type="ECO:0000259" key="1">
    <source>
        <dbReference type="PROSITE" id="PS50531"/>
    </source>
</evidence>
<protein>
    <recommendedName>
        <fullName evidence="1">HTH IS21-type domain-containing protein</fullName>
    </recommendedName>
</protein>
<dbReference type="Proteomes" id="UP000248798">
    <property type="component" value="Unassembled WGS sequence"/>
</dbReference>
<dbReference type="Proteomes" id="UP000293902">
    <property type="component" value="Chromosome"/>
</dbReference>
<evidence type="ECO:0000313" key="2">
    <source>
        <dbReference type="EMBL" id="QBH11501.1"/>
    </source>
</evidence>
<sequence length="125" mass="15371">MKRWDMIHKIKMLHDNGNGLSMRQIRDELGISRNTVKKYLKMDEEAICNHFSNREREKKLDQYKEWIVHLLQKFPKLTSVKIRRKMKEKFPEFEMSDRSFRRYVGRLKSEYPVKQVCYYEPVIDI</sequence>
<feature type="domain" description="HTH IS21-type" evidence="1">
    <location>
        <begin position="7"/>
        <end position="71"/>
    </location>
</feature>
<evidence type="ECO:0000313" key="3">
    <source>
        <dbReference type="EMBL" id="RAM01999.1"/>
    </source>
</evidence>
<organism evidence="3 4">
    <name type="scientific">Desulfobacter hydrogenophilus</name>
    <dbReference type="NCBI Taxonomy" id="2291"/>
    <lineage>
        <taxon>Bacteria</taxon>
        <taxon>Pseudomonadati</taxon>
        <taxon>Thermodesulfobacteriota</taxon>
        <taxon>Desulfobacteria</taxon>
        <taxon>Desulfobacterales</taxon>
        <taxon>Desulfobacteraceae</taxon>
        <taxon>Desulfobacter</taxon>
    </lineage>
</organism>